<dbReference type="SFLD" id="SFLDF00009">
    <property type="entry name" value="o-succinylbenzoate_synthase"/>
    <property type="match status" value="1"/>
</dbReference>
<organism evidence="8 9">
    <name type="scientific">Tumidithrix elongata BACA0141</name>
    <dbReference type="NCBI Taxonomy" id="2716417"/>
    <lineage>
        <taxon>Bacteria</taxon>
        <taxon>Bacillati</taxon>
        <taxon>Cyanobacteriota</taxon>
        <taxon>Cyanophyceae</taxon>
        <taxon>Pseudanabaenales</taxon>
        <taxon>Pseudanabaenaceae</taxon>
        <taxon>Tumidithrix</taxon>
        <taxon>Tumidithrix elongata</taxon>
    </lineage>
</organism>
<name>A0AAW9PR69_9CYAN</name>
<feature type="binding site" evidence="5">
    <location>
        <position position="221"/>
    </location>
    <ligand>
        <name>Mg(2+)</name>
        <dbReference type="ChEBI" id="CHEBI:18420"/>
    </ligand>
</feature>
<evidence type="ECO:0000256" key="6">
    <source>
        <dbReference type="NCBIfam" id="TIGR01927"/>
    </source>
</evidence>
<evidence type="ECO:0000256" key="4">
    <source>
        <dbReference type="ARBA" id="ARBA00023239"/>
    </source>
</evidence>
<dbReference type="SMART" id="SM00922">
    <property type="entry name" value="MR_MLE"/>
    <property type="match status" value="1"/>
</dbReference>
<keyword evidence="9" id="KW-1185">Reference proteome</keyword>
<dbReference type="GO" id="GO:0000287">
    <property type="term" value="F:magnesium ion binding"/>
    <property type="evidence" value="ECO:0007669"/>
    <property type="project" value="UniProtKB-UniRule"/>
</dbReference>
<accession>A0AAW9PR69</accession>
<comment type="pathway">
    <text evidence="5">Quinol/quinone metabolism; 1,4-dihydroxy-2-naphthoate biosynthesis; 1,4-dihydroxy-2-naphthoate from chorismate: step 4/7.</text>
</comment>
<gene>
    <name evidence="5 8" type="primary">menC</name>
    <name evidence="8" type="ORF">V2H45_10415</name>
</gene>
<dbReference type="PANTHER" id="PTHR48073:SF2">
    <property type="entry name" value="O-SUCCINYLBENZOATE SYNTHASE"/>
    <property type="match status" value="1"/>
</dbReference>
<dbReference type="InterPro" id="IPR036849">
    <property type="entry name" value="Enolase-like_C_sf"/>
</dbReference>
<feature type="domain" description="Mandelate racemase/muconate lactonizing enzyme C-terminal" evidence="7">
    <location>
        <begin position="171"/>
        <end position="268"/>
    </location>
</feature>
<evidence type="ECO:0000313" key="9">
    <source>
        <dbReference type="Proteomes" id="UP001333818"/>
    </source>
</evidence>
<proteinExistence type="inferred from homology"/>
<dbReference type="AlphaFoldDB" id="A0AAW9PR69"/>
<dbReference type="RefSeq" id="WP_330483587.1">
    <property type="nucleotide sequence ID" value="NZ_JAZBJZ010000034.1"/>
</dbReference>
<keyword evidence="1 5" id="KW-0479">Metal-binding</keyword>
<sequence length="393" mass="43424">MDTQPIIIREIRLQPYCLPFRQPFQTAYGVWRDRRGIVIQIIDDRGRQGLGEAAPLTGFGMETLAEAQTTLEQMRDLFVGIHLSNLKDLWNLLQDYCHTPAAKHGMELALLDLLAQSHLSPLAQYLNFELPPFPTSPSIQEEERKTLNRGIAPTACWKDVPVNATVGAMSLEATERKVLELLGQGYRCLKLKVGLGDFEQDWQRLKAVRAIAGEQIQIRIDANQAWSVEQAIANLTRLESLHLEYVEQPVTATDLAGMARVRHCVDIAIAADESVTSLQQLEQIIALQAADLVVLKPMAMGGILATLQAAHRAFEYGLDVVVTTTLDGAIARQGALHLAASLQFSRRLNRACGLATGNLLESDLCAEFPQPQSGLLLLSETYGLGIEKLRNFP</sequence>
<dbReference type="GO" id="GO:0042372">
    <property type="term" value="P:phylloquinone biosynthetic process"/>
    <property type="evidence" value="ECO:0007669"/>
    <property type="project" value="UniProtKB-UniRule"/>
</dbReference>
<dbReference type="Pfam" id="PF02746">
    <property type="entry name" value="MR_MLE_N"/>
    <property type="match status" value="1"/>
</dbReference>
<dbReference type="InterPro" id="IPR029065">
    <property type="entry name" value="Enolase_C-like"/>
</dbReference>
<evidence type="ECO:0000256" key="5">
    <source>
        <dbReference type="HAMAP-Rule" id="MF_00470"/>
    </source>
</evidence>
<dbReference type="SUPFAM" id="SSF51604">
    <property type="entry name" value="Enolase C-terminal domain-like"/>
    <property type="match status" value="1"/>
</dbReference>
<dbReference type="PANTHER" id="PTHR48073">
    <property type="entry name" value="O-SUCCINYLBENZOATE SYNTHASE-RELATED"/>
    <property type="match status" value="1"/>
</dbReference>
<dbReference type="GO" id="GO:0009063">
    <property type="term" value="P:amino acid catabolic process"/>
    <property type="evidence" value="ECO:0007669"/>
    <property type="project" value="InterPro"/>
</dbReference>
<dbReference type="EMBL" id="JAZBJZ010000034">
    <property type="protein sequence ID" value="MEE3717159.1"/>
    <property type="molecule type" value="Genomic_DNA"/>
</dbReference>
<dbReference type="InterPro" id="IPR010196">
    <property type="entry name" value="OSB_synthase_MenC1"/>
</dbReference>
<dbReference type="SFLD" id="SFLDS00001">
    <property type="entry name" value="Enolase"/>
    <property type="match status" value="1"/>
</dbReference>
<dbReference type="HAMAP" id="MF_00470">
    <property type="entry name" value="MenC_1"/>
    <property type="match status" value="1"/>
</dbReference>
<dbReference type="SFLD" id="SFLDG00180">
    <property type="entry name" value="muconate_cycloisomerase"/>
    <property type="match status" value="1"/>
</dbReference>
<keyword evidence="4 5" id="KW-0456">Lyase</keyword>
<protein>
    <recommendedName>
        <fullName evidence="5 6">o-succinylbenzoate synthase</fullName>
        <shortName evidence="5">OSB synthase</shortName>
        <shortName evidence="5">OSBS</shortName>
        <ecNumber evidence="5 6">4.2.1.113</ecNumber>
    </recommendedName>
    <alternativeName>
        <fullName evidence="5">4-(2'-carboxyphenyl)-4-oxybutyric acid synthase</fullName>
    </alternativeName>
    <alternativeName>
        <fullName evidence="5">o-succinylbenzoic acid synthase</fullName>
    </alternativeName>
</protein>
<dbReference type="NCBIfam" id="TIGR01927">
    <property type="entry name" value="menC_gam_Gplu"/>
    <property type="match status" value="1"/>
</dbReference>
<comment type="pathway">
    <text evidence="5">Cofactor biosynthesis; phylloquinone biosynthesis.</text>
</comment>
<dbReference type="InterPro" id="IPR013342">
    <property type="entry name" value="Mandelate_racemase_C"/>
</dbReference>
<dbReference type="Gene3D" id="3.30.390.10">
    <property type="entry name" value="Enolase-like, N-terminal domain"/>
    <property type="match status" value="1"/>
</dbReference>
<feature type="binding site" evidence="5">
    <location>
        <position position="272"/>
    </location>
    <ligand>
        <name>Mg(2+)</name>
        <dbReference type="ChEBI" id="CHEBI:18420"/>
    </ligand>
</feature>
<dbReference type="SUPFAM" id="SSF54826">
    <property type="entry name" value="Enolase N-terminal domain-like"/>
    <property type="match status" value="1"/>
</dbReference>
<dbReference type="GO" id="GO:0016854">
    <property type="term" value="F:racemase and epimerase activity"/>
    <property type="evidence" value="ECO:0007669"/>
    <property type="project" value="UniProtKB-ARBA"/>
</dbReference>
<dbReference type="EC" id="4.2.1.113" evidence="5 6"/>
<reference evidence="8" key="1">
    <citation type="submission" date="2024-01" db="EMBL/GenBank/DDBJ databases">
        <title>Bank of Algae and Cyanobacteria of the Azores (BACA) strain genomes.</title>
        <authorList>
            <person name="Luz R."/>
            <person name="Cordeiro R."/>
            <person name="Fonseca A."/>
            <person name="Goncalves V."/>
        </authorList>
    </citation>
    <scope>NUCLEOTIDE SEQUENCE</scope>
    <source>
        <strain evidence="8">BACA0141</strain>
    </source>
</reference>
<comment type="function">
    <text evidence="5">Converts 2-succinyl-6-hydroxy-2,4-cyclohexadiene-1-carboxylate (SHCHC) to 2-succinylbenzoate (OSB).</text>
</comment>
<evidence type="ECO:0000256" key="3">
    <source>
        <dbReference type="ARBA" id="ARBA00023235"/>
    </source>
</evidence>
<feature type="active site" description="Proton donor" evidence="5">
    <location>
        <position position="192"/>
    </location>
</feature>
<dbReference type="InterPro" id="IPR018110">
    <property type="entry name" value="Mandel_Rmase/mucon_lact_enz_CS"/>
</dbReference>
<dbReference type="InterPro" id="IPR029017">
    <property type="entry name" value="Enolase-like_N"/>
</dbReference>
<dbReference type="GO" id="GO:0043748">
    <property type="term" value="F:O-succinylbenzoate synthase activity"/>
    <property type="evidence" value="ECO:0007669"/>
    <property type="project" value="UniProtKB-EC"/>
</dbReference>
<comment type="caution">
    <text evidence="8">The sequence shown here is derived from an EMBL/GenBank/DDBJ whole genome shotgun (WGS) entry which is preliminary data.</text>
</comment>
<dbReference type="PROSITE" id="PS00909">
    <property type="entry name" value="MR_MLE_2"/>
    <property type="match status" value="1"/>
</dbReference>
<evidence type="ECO:0000259" key="7">
    <source>
        <dbReference type="SMART" id="SM00922"/>
    </source>
</evidence>
<keyword evidence="3" id="KW-0413">Isomerase</keyword>
<feature type="active site" description="Proton acceptor" evidence="5">
    <location>
        <position position="296"/>
    </location>
</feature>
<evidence type="ECO:0000313" key="8">
    <source>
        <dbReference type="EMBL" id="MEE3717159.1"/>
    </source>
</evidence>
<dbReference type="CDD" id="cd03320">
    <property type="entry name" value="OSBS"/>
    <property type="match status" value="1"/>
</dbReference>
<dbReference type="GO" id="GO:0009234">
    <property type="term" value="P:menaquinone biosynthetic process"/>
    <property type="evidence" value="ECO:0007669"/>
    <property type="project" value="UniProtKB-UniRule"/>
</dbReference>
<comment type="catalytic activity">
    <reaction evidence="5">
        <text>(1R,6R)-6-hydroxy-2-succinyl-cyclohexa-2,4-diene-1-carboxylate = 2-succinylbenzoate + H2O</text>
        <dbReference type="Rhea" id="RHEA:10196"/>
        <dbReference type="ChEBI" id="CHEBI:15377"/>
        <dbReference type="ChEBI" id="CHEBI:18325"/>
        <dbReference type="ChEBI" id="CHEBI:58689"/>
        <dbReference type="EC" id="4.2.1.113"/>
    </reaction>
</comment>
<dbReference type="InterPro" id="IPR013341">
    <property type="entry name" value="Mandelate_racemase_N_dom"/>
</dbReference>
<dbReference type="Pfam" id="PF13378">
    <property type="entry name" value="MR_MLE_C"/>
    <property type="match status" value="1"/>
</dbReference>
<comment type="cofactor">
    <cofactor evidence="5">
        <name>a divalent metal cation</name>
        <dbReference type="ChEBI" id="CHEBI:60240"/>
    </cofactor>
</comment>
<comment type="similarity">
    <text evidence="5">Belongs to the mandelate racemase/muconate lactonizing enzyme family. MenC type 1 subfamily.</text>
</comment>
<evidence type="ECO:0000256" key="2">
    <source>
        <dbReference type="ARBA" id="ARBA00022842"/>
    </source>
</evidence>
<evidence type="ECO:0000256" key="1">
    <source>
        <dbReference type="ARBA" id="ARBA00022723"/>
    </source>
</evidence>
<dbReference type="Gene3D" id="3.20.20.120">
    <property type="entry name" value="Enolase-like C-terminal domain"/>
    <property type="match status" value="1"/>
</dbReference>
<keyword evidence="2 5" id="KW-0460">Magnesium</keyword>
<feature type="binding site" evidence="5">
    <location>
        <position position="247"/>
    </location>
    <ligand>
        <name>Mg(2+)</name>
        <dbReference type="ChEBI" id="CHEBI:18420"/>
    </ligand>
</feature>
<dbReference type="Proteomes" id="UP001333818">
    <property type="component" value="Unassembled WGS sequence"/>
</dbReference>